<name>A0A645FE20_9ZZZZ</name>
<proteinExistence type="predicted"/>
<gene>
    <name evidence="1" type="ORF">SDC9_158902</name>
</gene>
<comment type="caution">
    <text evidence="1">The sequence shown here is derived from an EMBL/GenBank/DDBJ whole genome shotgun (WGS) entry which is preliminary data.</text>
</comment>
<sequence length="74" mass="7481">MGIAVGDDAHNLRVVAGFIGNILDAFALSHTLGYPRCIGIDAIGRDFLHRTAGGGVIKIGVALGSGNAVHAEIG</sequence>
<dbReference type="AlphaFoldDB" id="A0A645FE20"/>
<evidence type="ECO:0000313" key="1">
    <source>
        <dbReference type="EMBL" id="MPN11599.1"/>
    </source>
</evidence>
<organism evidence="1">
    <name type="scientific">bioreactor metagenome</name>
    <dbReference type="NCBI Taxonomy" id="1076179"/>
    <lineage>
        <taxon>unclassified sequences</taxon>
        <taxon>metagenomes</taxon>
        <taxon>ecological metagenomes</taxon>
    </lineage>
</organism>
<reference evidence="1" key="1">
    <citation type="submission" date="2019-08" db="EMBL/GenBank/DDBJ databases">
        <authorList>
            <person name="Kucharzyk K."/>
            <person name="Murdoch R.W."/>
            <person name="Higgins S."/>
            <person name="Loffler F."/>
        </authorList>
    </citation>
    <scope>NUCLEOTIDE SEQUENCE</scope>
</reference>
<dbReference type="EMBL" id="VSSQ01057828">
    <property type="protein sequence ID" value="MPN11599.1"/>
    <property type="molecule type" value="Genomic_DNA"/>
</dbReference>
<protein>
    <submittedName>
        <fullName evidence="1">Uncharacterized protein</fullName>
    </submittedName>
</protein>
<accession>A0A645FE20</accession>